<evidence type="ECO:0000313" key="3">
    <source>
        <dbReference type="Proteomes" id="UP000663879"/>
    </source>
</evidence>
<gene>
    <name evidence="2" type="ORF">OXX778_LOCUS5837</name>
</gene>
<name>A0A813RQR9_9BILA</name>
<proteinExistence type="predicted"/>
<comment type="caution">
    <text evidence="2">The sequence shown here is derived from an EMBL/GenBank/DDBJ whole genome shotgun (WGS) entry which is preliminary data.</text>
</comment>
<evidence type="ECO:0000313" key="2">
    <source>
        <dbReference type="EMBL" id="CAF0788420.1"/>
    </source>
</evidence>
<keyword evidence="3" id="KW-1185">Reference proteome</keyword>
<feature type="region of interest" description="Disordered" evidence="1">
    <location>
        <begin position="111"/>
        <end position="143"/>
    </location>
</feature>
<dbReference type="OrthoDB" id="10647370at2759"/>
<evidence type="ECO:0000256" key="1">
    <source>
        <dbReference type="SAM" id="MobiDB-lite"/>
    </source>
</evidence>
<feature type="compositionally biased region" description="Basic residues" evidence="1">
    <location>
        <begin position="133"/>
        <end position="143"/>
    </location>
</feature>
<dbReference type="EMBL" id="CAJNOC010000659">
    <property type="protein sequence ID" value="CAF0788420.1"/>
    <property type="molecule type" value="Genomic_DNA"/>
</dbReference>
<sequence length="228" mass="26912">MGIIISSCKGESSRKYEEVYKSKLNRPSKREQRFKTYKFSTRSNRSSIRSSKSSLNIHRSQVQNTIPKIIKQTPLNESPLSFKSKSAEVLNRQKIIYQDKSCQVELDSIKYIQTPPRKSKTKAKSKSTSPHSNRNRNKMSHRRHKHIPDFQHRHQHHHHHYHHQIQKEKRILLNLDDGRYSPTFSVFSDMDQEYTNGRIGQSVFSSLYNQGNFLENYLIISFLNLKLI</sequence>
<dbReference type="Proteomes" id="UP000663879">
    <property type="component" value="Unassembled WGS sequence"/>
</dbReference>
<accession>A0A813RQR9</accession>
<reference evidence="2" key="1">
    <citation type="submission" date="2021-02" db="EMBL/GenBank/DDBJ databases">
        <authorList>
            <person name="Nowell W R."/>
        </authorList>
    </citation>
    <scope>NUCLEOTIDE SEQUENCE</scope>
    <source>
        <strain evidence="2">Ploen Becks lab</strain>
    </source>
</reference>
<dbReference type="AlphaFoldDB" id="A0A813RQR9"/>
<protein>
    <submittedName>
        <fullName evidence="2">Uncharacterized protein</fullName>
    </submittedName>
</protein>
<organism evidence="2 3">
    <name type="scientific">Brachionus calyciflorus</name>
    <dbReference type="NCBI Taxonomy" id="104777"/>
    <lineage>
        <taxon>Eukaryota</taxon>
        <taxon>Metazoa</taxon>
        <taxon>Spiralia</taxon>
        <taxon>Gnathifera</taxon>
        <taxon>Rotifera</taxon>
        <taxon>Eurotatoria</taxon>
        <taxon>Monogononta</taxon>
        <taxon>Pseudotrocha</taxon>
        <taxon>Ploima</taxon>
        <taxon>Brachionidae</taxon>
        <taxon>Brachionus</taxon>
    </lineage>
</organism>